<keyword evidence="2 4" id="KW-0378">Hydrolase</keyword>
<evidence type="ECO:0000256" key="1">
    <source>
        <dbReference type="ARBA" id="ARBA00006336"/>
    </source>
</evidence>
<gene>
    <name evidence="4" type="ORF">GCM10019998_12150</name>
</gene>
<evidence type="ECO:0000256" key="2">
    <source>
        <dbReference type="ARBA" id="ARBA00022801"/>
    </source>
</evidence>
<dbReference type="Gene3D" id="3.40.50.850">
    <property type="entry name" value="Isochorismatase-like"/>
    <property type="match status" value="1"/>
</dbReference>
<evidence type="ECO:0000313" key="5">
    <source>
        <dbReference type="Proteomes" id="UP001501577"/>
    </source>
</evidence>
<dbReference type="InterPro" id="IPR036380">
    <property type="entry name" value="Isochorismatase-like_sf"/>
</dbReference>
<comment type="similarity">
    <text evidence="1">Belongs to the isochorismatase family.</text>
</comment>
<dbReference type="Pfam" id="PF00857">
    <property type="entry name" value="Isochorismatase"/>
    <property type="match status" value="1"/>
</dbReference>
<evidence type="ECO:0000259" key="3">
    <source>
        <dbReference type="Pfam" id="PF00857"/>
    </source>
</evidence>
<name>A0ABN3Y3Y2_9ENTE</name>
<accession>A0ABN3Y3Y2</accession>
<dbReference type="EMBL" id="BAAAXQ010000039">
    <property type="protein sequence ID" value="GAA3017519.1"/>
    <property type="molecule type" value="Genomic_DNA"/>
</dbReference>
<proteinExistence type="inferred from homology"/>
<keyword evidence="5" id="KW-1185">Reference proteome</keyword>
<sequence>MKKDRALLIIDVQKAFNDSKWGIRNNPNAETKMKTVLEACRKQNWWIIHIQHISQDRSSVFYKESAGVAFKEIFFPLKEEKVIQKTVNSAFIGTKLEPFLKIKKIKTIAIMGLTTPHCVSTTARMSGNLGYKTYLLSDATAAFGLYDEHEQFIEAETVHRISLATIHDEFATVIDSKSFLQGVLDSNTTN</sequence>
<dbReference type="GO" id="GO:0016787">
    <property type="term" value="F:hydrolase activity"/>
    <property type="evidence" value="ECO:0007669"/>
    <property type="project" value="UniProtKB-KW"/>
</dbReference>
<dbReference type="Proteomes" id="UP001501577">
    <property type="component" value="Unassembled WGS sequence"/>
</dbReference>
<organism evidence="4 5">
    <name type="scientific">Tetragenococcus solitarius</name>
    <dbReference type="NCBI Taxonomy" id="71453"/>
    <lineage>
        <taxon>Bacteria</taxon>
        <taxon>Bacillati</taxon>
        <taxon>Bacillota</taxon>
        <taxon>Bacilli</taxon>
        <taxon>Lactobacillales</taxon>
        <taxon>Enterococcaceae</taxon>
        <taxon>Tetragenococcus</taxon>
    </lineage>
</organism>
<dbReference type="PANTHER" id="PTHR43540:SF1">
    <property type="entry name" value="ISOCHORISMATASE HYDROLASE"/>
    <property type="match status" value="1"/>
</dbReference>
<dbReference type="RefSeq" id="WP_068709648.1">
    <property type="nucleotide sequence ID" value="NZ_BAAAXQ010000039.1"/>
</dbReference>
<reference evidence="4 5" key="1">
    <citation type="journal article" date="2019" name="Int. J. Syst. Evol. Microbiol.">
        <title>The Global Catalogue of Microorganisms (GCM) 10K type strain sequencing project: providing services to taxonomists for standard genome sequencing and annotation.</title>
        <authorList>
            <consortium name="The Broad Institute Genomics Platform"/>
            <consortium name="The Broad Institute Genome Sequencing Center for Infectious Disease"/>
            <person name="Wu L."/>
            <person name="Ma J."/>
        </authorList>
    </citation>
    <scope>NUCLEOTIDE SEQUENCE [LARGE SCALE GENOMIC DNA]</scope>
    <source>
        <strain evidence="4 5">JCM 8736</strain>
    </source>
</reference>
<dbReference type="InterPro" id="IPR050272">
    <property type="entry name" value="Isochorismatase-like_hydrls"/>
</dbReference>
<evidence type="ECO:0000313" key="4">
    <source>
        <dbReference type="EMBL" id="GAA3017519.1"/>
    </source>
</evidence>
<dbReference type="PANTHER" id="PTHR43540">
    <property type="entry name" value="PEROXYUREIDOACRYLATE/UREIDOACRYLATE AMIDOHYDROLASE-RELATED"/>
    <property type="match status" value="1"/>
</dbReference>
<dbReference type="SUPFAM" id="SSF52499">
    <property type="entry name" value="Isochorismatase-like hydrolases"/>
    <property type="match status" value="1"/>
</dbReference>
<dbReference type="InterPro" id="IPR000868">
    <property type="entry name" value="Isochorismatase-like_dom"/>
</dbReference>
<feature type="domain" description="Isochorismatase-like" evidence="3">
    <location>
        <begin position="6"/>
        <end position="176"/>
    </location>
</feature>
<comment type="caution">
    <text evidence="4">The sequence shown here is derived from an EMBL/GenBank/DDBJ whole genome shotgun (WGS) entry which is preliminary data.</text>
</comment>
<protein>
    <submittedName>
        <fullName evidence="4">Cysteine hydrolase family protein</fullName>
    </submittedName>
</protein>